<organism evidence="2">
    <name type="scientific">Thiothrix fructosivorans</name>
    <dbReference type="NCBI Taxonomy" id="111770"/>
    <lineage>
        <taxon>Bacteria</taxon>
        <taxon>Pseudomonadati</taxon>
        <taxon>Pseudomonadota</taxon>
        <taxon>Gammaproteobacteria</taxon>
        <taxon>Thiotrichales</taxon>
        <taxon>Thiotrichaceae</taxon>
        <taxon>Thiothrix</taxon>
    </lineage>
</organism>
<reference evidence="1 3" key="1">
    <citation type="submission" date="2021-03" db="EMBL/GenBank/DDBJ databases">
        <title>Draft genome and methylome analysis of Thiotrix fructosivoruns ATCC 49748.</title>
        <authorList>
            <person name="Fomenkov A."/>
            <person name="Grabovich M.Y."/>
            <person name="Roberts R.J."/>
        </authorList>
    </citation>
    <scope>NUCLEOTIDE SEQUENCE [LARGE SCALE GENOMIC DNA]</scope>
    <source>
        <strain evidence="1 3">ATCC 49748</strain>
    </source>
</reference>
<protein>
    <recommendedName>
        <fullName evidence="4">Cofactor-independent phosphoglycerate mutase</fullName>
    </recommendedName>
</protein>
<evidence type="ECO:0000313" key="1">
    <source>
        <dbReference type="EMBL" id="MBO0615089.1"/>
    </source>
</evidence>
<gene>
    <name evidence="2" type="ORF">J1836_014905</name>
    <name evidence="1" type="ORF">J1836_19515</name>
</gene>
<dbReference type="EMBL" id="CP072748">
    <property type="protein sequence ID" value="QTX09884.1"/>
    <property type="molecule type" value="Genomic_DNA"/>
</dbReference>
<accession>A0A8B0SFQ2</accession>
<dbReference type="EMBL" id="JAFMPM010000008">
    <property type="protein sequence ID" value="MBO0615089.1"/>
    <property type="molecule type" value="Genomic_DNA"/>
</dbReference>
<dbReference type="RefSeq" id="WP_207252816.1">
    <property type="nucleotide sequence ID" value="NZ_JAFMPM010000008.1"/>
</dbReference>
<keyword evidence="3" id="KW-1185">Reference proteome</keyword>
<evidence type="ECO:0000313" key="2">
    <source>
        <dbReference type="EMBL" id="QTX09884.1"/>
    </source>
</evidence>
<proteinExistence type="predicted"/>
<dbReference type="AlphaFoldDB" id="A0A8B0SFQ2"/>
<evidence type="ECO:0008006" key="4">
    <source>
        <dbReference type="Google" id="ProtNLM"/>
    </source>
</evidence>
<reference evidence="2" key="2">
    <citation type="submission" date="2021-04" db="EMBL/GenBank/DDBJ databases">
        <title>Complete Genome and methylome analysis of Thiothrix fructosivorans ATCC 49748.</title>
        <authorList>
            <person name="Fomenkov A."/>
            <person name="Sun L."/>
            <person name="Vincze T."/>
            <person name="Grabovich M.Y."/>
            <person name="Roberts R.J."/>
        </authorList>
    </citation>
    <scope>NUCLEOTIDE SEQUENCE</scope>
    <source>
        <strain evidence="2">ATCC 49748</strain>
    </source>
</reference>
<name>A0A8B0SFQ2_9GAMM</name>
<dbReference type="Proteomes" id="UP000664466">
    <property type="component" value="Unassembled WGS sequence"/>
</dbReference>
<evidence type="ECO:0000313" key="3">
    <source>
        <dbReference type="Proteomes" id="UP000664466"/>
    </source>
</evidence>
<sequence length="342" mass="38060">MNHPVVSMLPNTPHVQFVIPGLWQPLALWRKDFNFRPVAPSLLRLCADHRPAPLAAQGLENTLFHLKGHTVTTEIPFAYHRYRLDFGVPPALPLLCADPVFLKSGLDSVVMQPALPLLPADELATLLALLNHHLAEDGLQLVAKHPQRWYLMGERVQGDVPLQTVPLSQALGQSIFPLLPQGDKRYWHRLLNEIQMLLHTRENPAVNALWLWGAAYPASLPALQMDEQQTFVGESVTAQVMALATAVRYQAATQFADVPLTTGHYTVVLEELHPCSVADDLQGWQQALAQLETAWFAPALRAMQSGQCSISVTACDGRLLHCQRPSPWKFWGTPSATWEQLS</sequence>